<keyword evidence="2" id="KW-0813">Transport</keyword>
<keyword evidence="5" id="KW-0406">Ion transport</keyword>
<reference evidence="11 12" key="1">
    <citation type="submission" date="2019-02" db="EMBL/GenBank/DDBJ databases">
        <title>Marinobacter halodurans sp. nov., a marine bacterium isolated from sea tidal flat.</title>
        <authorList>
            <person name="Yoo Y."/>
            <person name="Lee D.W."/>
            <person name="Kim B.S."/>
            <person name="Kim J.-J."/>
        </authorList>
    </citation>
    <scope>NUCLEOTIDE SEQUENCE [LARGE SCALE GENOMIC DNA]</scope>
    <source>
        <strain evidence="11 12">YJ-S3-2</strain>
    </source>
</reference>
<evidence type="ECO:0000313" key="12">
    <source>
        <dbReference type="Proteomes" id="UP000313645"/>
    </source>
</evidence>
<dbReference type="Gene3D" id="1.10.3080.10">
    <property type="entry name" value="Clc chloride channel"/>
    <property type="match status" value="1"/>
</dbReference>
<sequence>MSKLRQRIVDELIPMFRRRLSGVDALPQLAILGLLSGIVTGLVILLFRLAIEWPLAEFLPGGHNESFESLDLLARGLLPLCGALLLGLLMHRLVISDRKVGVTYVMERLNYHQGYISLRSAIVQFIFGVGTVVSGQSSGREGPAVHLGAAFSSLLGQWMKLPNNSIRTLVACGCAAAISASFNTPIAGVIFAMEVVMMEYSIAGFTPVILASVSAGVVTQAVYGSAPAFTVPPLTMNSLLEIPWILVIAVVIGVASAGFVRLLVLSTRFNDKPILLRMAVAGLLMVPAAILVPEIMGIGYDTVSETIHDQIPLLLLLAIALTKLVITAITIGLGMPSGLIGPTIFIGATLGGAMGLVGAAVAPDVASSTGFYAMLGMGAMMGSVLQAPLAALMALIELTRNPNIILPGMLIVTVSSLVASEVFGQRSIFLSVLKSQGLSYQNSPVIQALRRVSVGAIMERSLRRVQRRIGPETAREILKAEPRWLVVDGQNGPTALLPSVDLARYLEDHAEVLQPDPEDPEKAPEIDLMEIPANRRDLAPIPYQATLEEAMAQFNDTRAEALYVQRHVAPMIQRIIGVVLKSEIEHYYQYRKE</sequence>
<dbReference type="InterPro" id="IPR001807">
    <property type="entry name" value="ClC"/>
</dbReference>
<evidence type="ECO:0000256" key="10">
    <source>
        <dbReference type="SAM" id="Phobius"/>
    </source>
</evidence>
<dbReference type="SUPFAM" id="SSF81340">
    <property type="entry name" value="Clc chloride channel"/>
    <property type="match status" value="1"/>
</dbReference>
<feature type="transmembrane region" description="Helical" evidence="10">
    <location>
        <begin position="76"/>
        <end position="95"/>
    </location>
</feature>
<keyword evidence="3 10" id="KW-0812">Transmembrane</keyword>
<protein>
    <submittedName>
        <fullName evidence="11">Chloride channel protein</fullName>
    </submittedName>
</protein>
<evidence type="ECO:0000256" key="8">
    <source>
        <dbReference type="ARBA" id="ARBA00023214"/>
    </source>
</evidence>
<name>A0ABY1ZFH6_9GAMM</name>
<feature type="transmembrane region" description="Helical" evidence="10">
    <location>
        <begin position="276"/>
        <end position="299"/>
    </location>
</feature>
<keyword evidence="6 10" id="KW-0472">Membrane</keyword>
<proteinExistence type="predicted"/>
<keyword evidence="8" id="KW-0868">Chloride</keyword>
<feature type="transmembrane region" description="Helical" evidence="10">
    <location>
        <begin position="311"/>
        <end position="331"/>
    </location>
</feature>
<evidence type="ECO:0000256" key="4">
    <source>
        <dbReference type="ARBA" id="ARBA00022989"/>
    </source>
</evidence>
<comment type="caution">
    <text evidence="11">The sequence shown here is derived from an EMBL/GenBank/DDBJ whole genome shotgun (WGS) entry which is preliminary data.</text>
</comment>
<evidence type="ECO:0000256" key="2">
    <source>
        <dbReference type="ARBA" id="ARBA00022448"/>
    </source>
</evidence>
<evidence type="ECO:0000256" key="1">
    <source>
        <dbReference type="ARBA" id="ARBA00004141"/>
    </source>
</evidence>
<organism evidence="11 12">
    <name type="scientific">Marinobacter halodurans</name>
    <dbReference type="NCBI Taxonomy" id="2528979"/>
    <lineage>
        <taxon>Bacteria</taxon>
        <taxon>Pseudomonadati</taxon>
        <taxon>Pseudomonadota</taxon>
        <taxon>Gammaproteobacteria</taxon>
        <taxon>Pseudomonadales</taxon>
        <taxon>Marinobacteraceae</taxon>
        <taxon>Marinobacter</taxon>
    </lineage>
</organism>
<dbReference type="RefSeq" id="WP_131483517.1">
    <property type="nucleotide sequence ID" value="NZ_SJDL01000039.1"/>
</dbReference>
<feature type="transmembrane region" description="Helical" evidence="10">
    <location>
        <begin position="25"/>
        <end position="51"/>
    </location>
</feature>
<dbReference type="Proteomes" id="UP000313645">
    <property type="component" value="Unassembled WGS sequence"/>
</dbReference>
<dbReference type="Pfam" id="PF00654">
    <property type="entry name" value="Voltage_CLC"/>
    <property type="match status" value="1"/>
</dbReference>
<dbReference type="InterPro" id="IPR014743">
    <property type="entry name" value="Cl-channel_core"/>
</dbReference>
<feature type="transmembrane region" description="Helical" evidence="10">
    <location>
        <begin position="343"/>
        <end position="363"/>
    </location>
</feature>
<keyword evidence="7" id="KW-0869">Chloride channel</keyword>
<dbReference type="EMBL" id="SJDL01000039">
    <property type="protein sequence ID" value="TBW49663.1"/>
    <property type="molecule type" value="Genomic_DNA"/>
</dbReference>
<feature type="transmembrane region" description="Helical" evidence="10">
    <location>
        <begin position="200"/>
        <end position="222"/>
    </location>
</feature>
<dbReference type="CDD" id="cd00400">
    <property type="entry name" value="Voltage_gated_ClC"/>
    <property type="match status" value="1"/>
</dbReference>
<keyword evidence="12" id="KW-1185">Reference proteome</keyword>
<gene>
    <name evidence="11" type="ORF">EZI54_19265</name>
</gene>
<accession>A0ABY1ZFH6</accession>
<evidence type="ECO:0000256" key="3">
    <source>
        <dbReference type="ARBA" id="ARBA00022692"/>
    </source>
</evidence>
<dbReference type="PANTHER" id="PTHR43427">
    <property type="entry name" value="CHLORIDE CHANNEL PROTEIN CLC-E"/>
    <property type="match status" value="1"/>
</dbReference>
<dbReference type="PANTHER" id="PTHR43427:SF6">
    <property type="entry name" value="CHLORIDE CHANNEL PROTEIN CLC-E"/>
    <property type="match status" value="1"/>
</dbReference>
<evidence type="ECO:0000256" key="7">
    <source>
        <dbReference type="ARBA" id="ARBA00023173"/>
    </source>
</evidence>
<evidence type="ECO:0000256" key="9">
    <source>
        <dbReference type="ARBA" id="ARBA00023303"/>
    </source>
</evidence>
<keyword evidence="9" id="KW-0407">Ion channel</keyword>
<feature type="transmembrane region" description="Helical" evidence="10">
    <location>
        <begin position="404"/>
        <end position="424"/>
    </location>
</feature>
<evidence type="ECO:0000256" key="5">
    <source>
        <dbReference type="ARBA" id="ARBA00023065"/>
    </source>
</evidence>
<dbReference type="InterPro" id="IPR050368">
    <property type="entry name" value="ClC-type_chloride_channel"/>
</dbReference>
<feature type="transmembrane region" description="Helical" evidence="10">
    <location>
        <begin position="116"/>
        <end position="133"/>
    </location>
</feature>
<dbReference type="PRINTS" id="PR00762">
    <property type="entry name" value="CLCHANNEL"/>
</dbReference>
<keyword evidence="4 10" id="KW-1133">Transmembrane helix</keyword>
<feature type="transmembrane region" description="Helical" evidence="10">
    <location>
        <begin position="369"/>
        <end position="392"/>
    </location>
</feature>
<evidence type="ECO:0000313" key="11">
    <source>
        <dbReference type="EMBL" id="TBW49663.1"/>
    </source>
</evidence>
<feature type="transmembrane region" description="Helical" evidence="10">
    <location>
        <begin position="242"/>
        <end position="264"/>
    </location>
</feature>
<comment type="subcellular location">
    <subcellularLocation>
        <location evidence="1">Membrane</location>
        <topology evidence="1">Multi-pass membrane protein</topology>
    </subcellularLocation>
</comment>
<evidence type="ECO:0000256" key="6">
    <source>
        <dbReference type="ARBA" id="ARBA00023136"/>
    </source>
</evidence>
<feature type="transmembrane region" description="Helical" evidence="10">
    <location>
        <begin position="168"/>
        <end position="193"/>
    </location>
</feature>